<evidence type="ECO:0000313" key="4">
    <source>
        <dbReference type="Proteomes" id="UP000221384"/>
    </source>
</evidence>
<dbReference type="PIRSF" id="PIRSF004633">
    <property type="entry name" value="UCP_PLP_oxd"/>
    <property type="match status" value="1"/>
</dbReference>
<reference evidence="3 4" key="1">
    <citation type="submission" date="2017-09" db="EMBL/GenBank/DDBJ databases">
        <authorList>
            <person name="Perez-Cataluna A."/>
            <person name="Figueras M.J."/>
            <person name="Salas-Masso N."/>
        </authorList>
    </citation>
    <scope>NUCLEOTIDE SEQUENCE [LARGE SCALE GENOMIC DNA]</scope>
    <source>
        <strain evidence="3 4">F138-33</strain>
    </source>
</reference>
<dbReference type="RefSeq" id="WP_079579909.1">
    <property type="nucleotide sequence ID" value="NZ_CP042812.1"/>
</dbReference>
<feature type="domain" description="Pyridoxamine 5'-phosphate oxidase N-terminal" evidence="2">
    <location>
        <begin position="3"/>
        <end position="129"/>
    </location>
</feature>
<dbReference type="InterPro" id="IPR014419">
    <property type="entry name" value="HutZ"/>
</dbReference>
<evidence type="ECO:0000256" key="1">
    <source>
        <dbReference type="ARBA" id="ARBA00023002"/>
    </source>
</evidence>
<dbReference type="InterPro" id="IPR011576">
    <property type="entry name" value="Pyridox_Oxase_N"/>
</dbReference>
<gene>
    <name evidence="3" type="ORF">CPG37_01195</name>
</gene>
<dbReference type="PANTHER" id="PTHR35176">
    <property type="entry name" value="HEME OXYGENASE HI_0854-RELATED"/>
    <property type="match status" value="1"/>
</dbReference>
<dbReference type="Pfam" id="PF01243">
    <property type="entry name" value="PNPOx_N"/>
    <property type="match status" value="1"/>
</dbReference>
<proteinExistence type="predicted"/>
<dbReference type="SUPFAM" id="SSF50475">
    <property type="entry name" value="FMN-binding split barrel"/>
    <property type="match status" value="1"/>
</dbReference>
<dbReference type="PANTHER" id="PTHR35176:SF6">
    <property type="entry name" value="HEME OXYGENASE HI_0854-RELATED"/>
    <property type="match status" value="1"/>
</dbReference>
<name>A0ABX4LT27_9BACT</name>
<dbReference type="Proteomes" id="UP000221384">
    <property type="component" value="Unassembled WGS sequence"/>
</dbReference>
<organism evidence="3 4">
    <name type="scientific">Malaciobacter canalis</name>
    <dbReference type="NCBI Taxonomy" id="1912871"/>
    <lineage>
        <taxon>Bacteria</taxon>
        <taxon>Pseudomonadati</taxon>
        <taxon>Campylobacterota</taxon>
        <taxon>Epsilonproteobacteria</taxon>
        <taxon>Campylobacterales</taxon>
        <taxon>Arcobacteraceae</taxon>
        <taxon>Malaciobacter</taxon>
    </lineage>
</organism>
<accession>A0ABX4LT27</accession>
<dbReference type="InterPro" id="IPR052019">
    <property type="entry name" value="F420H2_bilvrd_red/Heme_oxyg"/>
</dbReference>
<evidence type="ECO:0000313" key="3">
    <source>
        <dbReference type="EMBL" id="PHO11090.1"/>
    </source>
</evidence>
<dbReference type="EMBL" id="NWVW01000001">
    <property type="protein sequence ID" value="PHO11090.1"/>
    <property type="molecule type" value="Genomic_DNA"/>
</dbReference>
<sequence length="159" mass="18719">MLNEFINSFKSIILASIDENDFPFNSYAPFIKYNNRYYVYLSDMAKHARNLKSNPKVSIFFIEDENNCENIFARKRVIFQANSTIIKRDSDKFESILDKFENLDKKTVKMTRKMSDFNLFELEVNYGEAVFGFGRAYNIGGKNFDELIQRENQKAHTSK</sequence>
<dbReference type="InterPro" id="IPR012349">
    <property type="entry name" value="Split_barrel_FMN-bd"/>
</dbReference>
<keyword evidence="4" id="KW-1185">Reference proteome</keyword>
<comment type="caution">
    <text evidence="3">The sequence shown here is derived from an EMBL/GenBank/DDBJ whole genome shotgun (WGS) entry which is preliminary data.</text>
</comment>
<protein>
    <submittedName>
        <fullName evidence="3">Heme iron utilization protein</fullName>
    </submittedName>
</protein>
<evidence type="ECO:0000259" key="2">
    <source>
        <dbReference type="Pfam" id="PF01243"/>
    </source>
</evidence>
<dbReference type="Gene3D" id="2.30.110.10">
    <property type="entry name" value="Electron Transport, Fmn-binding Protein, Chain A"/>
    <property type="match status" value="1"/>
</dbReference>
<keyword evidence="1" id="KW-0560">Oxidoreductase</keyword>